<dbReference type="Gene3D" id="3.40.30.10">
    <property type="entry name" value="Glutaredoxin"/>
    <property type="match status" value="1"/>
</dbReference>
<proteinExistence type="predicted"/>
<accession>A0ABQ5K6H8</accession>
<dbReference type="SUPFAM" id="SSF52833">
    <property type="entry name" value="Thioredoxin-like"/>
    <property type="match status" value="1"/>
</dbReference>
<dbReference type="EMBL" id="BQXS01000018">
    <property type="protein sequence ID" value="GKT27472.1"/>
    <property type="molecule type" value="Genomic_DNA"/>
</dbReference>
<dbReference type="Proteomes" id="UP001057375">
    <property type="component" value="Unassembled WGS sequence"/>
</dbReference>
<dbReference type="Pfam" id="PF00085">
    <property type="entry name" value="Thioredoxin"/>
    <property type="match status" value="1"/>
</dbReference>
<dbReference type="InterPro" id="IPR013766">
    <property type="entry name" value="Thioredoxin_domain"/>
</dbReference>
<comment type="caution">
    <text evidence="2">The sequence shown here is derived from an EMBL/GenBank/DDBJ whole genome shotgun (WGS) entry which is preliminary data.</text>
</comment>
<sequence>MSESDSFDDFLADDDFGGFEAARRAEIHKKIQEDMRRVEEGRGEIHTIVEKAFIKTVSDPERCLCHFFHPEFAKCKMMDDVLAPLARKHPETKFIRIDAVKAPFFVTKLSLRVLPAVVFFVHGTVKHKFLGFEDMGGGDAVSMEAAEAAFVLAGAIDDEKIEQMKMDERSDSGEPW</sequence>
<dbReference type="PANTHER" id="PTHR21148">
    <property type="entry name" value="THIOREDOXIN DOMAIN-CONTAINING PROTEIN 9"/>
    <property type="match status" value="1"/>
</dbReference>
<dbReference type="InterPro" id="IPR036249">
    <property type="entry name" value="Thioredoxin-like_sf"/>
</dbReference>
<gene>
    <name evidence="2" type="ORF">ADUPG1_000050</name>
</gene>
<evidence type="ECO:0000313" key="2">
    <source>
        <dbReference type="EMBL" id="GKT27472.1"/>
    </source>
</evidence>
<evidence type="ECO:0000313" key="3">
    <source>
        <dbReference type="Proteomes" id="UP001057375"/>
    </source>
</evidence>
<feature type="domain" description="Thioredoxin" evidence="1">
    <location>
        <begin position="46"/>
        <end position="131"/>
    </location>
</feature>
<keyword evidence="3" id="KW-1185">Reference proteome</keyword>
<protein>
    <submittedName>
        <fullName evidence="2">Phosducin-like protein</fullName>
    </submittedName>
</protein>
<reference evidence="2" key="1">
    <citation type="submission" date="2022-03" db="EMBL/GenBank/DDBJ databases">
        <title>Draft genome sequence of Aduncisulcus paluster, a free-living microaerophilic Fornicata.</title>
        <authorList>
            <person name="Yuyama I."/>
            <person name="Kume K."/>
            <person name="Tamura T."/>
            <person name="Inagaki Y."/>
            <person name="Hashimoto T."/>
        </authorList>
    </citation>
    <scope>NUCLEOTIDE SEQUENCE</scope>
    <source>
        <strain evidence="2">NY0171</strain>
    </source>
</reference>
<name>A0ABQ5K6H8_9EUKA</name>
<organism evidence="2 3">
    <name type="scientific">Aduncisulcus paluster</name>
    <dbReference type="NCBI Taxonomy" id="2918883"/>
    <lineage>
        <taxon>Eukaryota</taxon>
        <taxon>Metamonada</taxon>
        <taxon>Carpediemonas-like organisms</taxon>
        <taxon>Aduncisulcus</taxon>
    </lineage>
</organism>
<evidence type="ECO:0000259" key="1">
    <source>
        <dbReference type="Pfam" id="PF00085"/>
    </source>
</evidence>